<evidence type="ECO:0000313" key="3">
    <source>
        <dbReference type="Proteomes" id="UP000075357"/>
    </source>
</evidence>
<proteinExistence type="predicted"/>
<feature type="region of interest" description="Disordered" evidence="1">
    <location>
        <begin position="50"/>
        <end position="69"/>
    </location>
</feature>
<sequence length="69" mass="7355">MVGHRDHRRHGCLVATTYTDGEVVGTITWTAGPNTTTADVVVSGDIEPPTEWWRLTHPGQLGGQASAGE</sequence>
<evidence type="ECO:0000256" key="1">
    <source>
        <dbReference type="SAM" id="MobiDB-lite"/>
    </source>
</evidence>
<dbReference type="AlphaFoldDB" id="A0A150HAZ8"/>
<accession>A0A150HAZ8</accession>
<protein>
    <submittedName>
        <fullName evidence="2">Uncharacterized protein</fullName>
    </submittedName>
</protein>
<evidence type="ECO:0000313" key="2">
    <source>
        <dbReference type="EMBL" id="KXZ59266.1"/>
    </source>
</evidence>
<name>A0A150HAZ8_9MICO</name>
<dbReference type="RefSeq" id="WP_157557051.1">
    <property type="nucleotide sequence ID" value="NZ_BAABEE010000001.1"/>
</dbReference>
<organism evidence="2 3">
    <name type="scientific">Microbacterium laevaniformans</name>
    <dbReference type="NCBI Taxonomy" id="36807"/>
    <lineage>
        <taxon>Bacteria</taxon>
        <taxon>Bacillati</taxon>
        <taxon>Actinomycetota</taxon>
        <taxon>Actinomycetes</taxon>
        <taxon>Micrococcales</taxon>
        <taxon>Microbacteriaceae</taxon>
        <taxon>Microbacterium</taxon>
    </lineage>
</organism>
<dbReference type="EMBL" id="LRAD01000046">
    <property type="protein sequence ID" value="KXZ59266.1"/>
    <property type="molecule type" value="Genomic_DNA"/>
</dbReference>
<reference evidence="2 3" key="1">
    <citation type="submission" date="2016-01" db="EMBL/GenBank/DDBJ databases">
        <title>Draft genome sequences of Microbacterium laevaniformans LCDC 91-0039 and the type strain of Microbacterium hominis LCDC 84-209.</title>
        <authorList>
            <person name="Bernier A.-M."/>
            <person name="Bernard K."/>
        </authorList>
    </citation>
    <scope>NUCLEOTIDE SEQUENCE [LARGE SCALE GENOMIC DNA]</scope>
    <source>
        <strain evidence="2 3">LCDC 91-0039</strain>
    </source>
</reference>
<comment type="caution">
    <text evidence="2">The sequence shown here is derived from an EMBL/GenBank/DDBJ whole genome shotgun (WGS) entry which is preliminary data.</text>
</comment>
<dbReference type="STRING" id="36807.Mlaev_02302"/>
<gene>
    <name evidence="2" type="ORF">Mlaev_02302</name>
</gene>
<dbReference type="Proteomes" id="UP000075357">
    <property type="component" value="Unassembled WGS sequence"/>
</dbReference>
<keyword evidence="3" id="KW-1185">Reference proteome</keyword>